<organism evidence="4 5">
    <name type="scientific">Candidatus Brevundimonas colombiensis</name>
    <dbReference type="NCBI Taxonomy" id="3121376"/>
    <lineage>
        <taxon>Bacteria</taxon>
        <taxon>Pseudomonadati</taxon>
        <taxon>Pseudomonadota</taxon>
        <taxon>Alphaproteobacteria</taxon>
        <taxon>Caulobacterales</taxon>
        <taxon>Caulobacteraceae</taxon>
        <taxon>Brevundimonas</taxon>
    </lineage>
</organism>
<feature type="signal peptide" evidence="2">
    <location>
        <begin position="1"/>
        <end position="21"/>
    </location>
</feature>
<evidence type="ECO:0000313" key="5">
    <source>
        <dbReference type="Proteomes" id="UP001213664"/>
    </source>
</evidence>
<evidence type="ECO:0000259" key="3">
    <source>
        <dbReference type="Pfam" id="PF12146"/>
    </source>
</evidence>
<dbReference type="PANTHER" id="PTHR11614">
    <property type="entry name" value="PHOSPHOLIPASE-RELATED"/>
    <property type="match status" value="1"/>
</dbReference>
<dbReference type="PRINTS" id="PR00111">
    <property type="entry name" value="ABHYDROLASE"/>
</dbReference>
<evidence type="ECO:0000256" key="1">
    <source>
        <dbReference type="SAM" id="MobiDB-lite"/>
    </source>
</evidence>
<keyword evidence="4" id="KW-0378">Hydrolase</keyword>
<dbReference type="InterPro" id="IPR029058">
    <property type="entry name" value="AB_hydrolase_fold"/>
</dbReference>
<feature type="domain" description="Serine aminopeptidase S33" evidence="3">
    <location>
        <begin position="65"/>
        <end position="302"/>
    </location>
</feature>
<reference evidence="4" key="1">
    <citation type="submission" date="2023-03" db="EMBL/GenBank/DDBJ databases">
        <title>Andean soil-derived lignocellulolytic bacterial consortium as a source of novel taxa and putative plastic-active enzymes.</title>
        <authorList>
            <person name="Diaz-Garcia L."/>
            <person name="Chuvochina M."/>
            <person name="Feuerriegel G."/>
            <person name="Bunk B."/>
            <person name="Sproer C."/>
            <person name="Streit W.R."/>
            <person name="Rodriguez L.M."/>
            <person name="Overmann J."/>
            <person name="Jimenez D.J."/>
        </authorList>
    </citation>
    <scope>NUCLEOTIDE SEQUENCE</scope>
    <source>
        <strain evidence="4">MAG 833</strain>
    </source>
</reference>
<dbReference type="AlphaFoldDB" id="A0AAJ5X214"/>
<dbReference type="EMBL" id="CP119326">
    <property type="protein sequence ID" value="WEK38730.1"/>
    <property type="molecule type" value="Genomic_DNA"/>
</dbReference>
<dbReference type="SUPFAM" id="SSF53474">
    <property type="entry name" value="alpha/beta-Hydrolases"/>
    <property type="match status" value="1"/>
</dbReference>
<evidence type="ECO:0000313" key="4">
    <source>
        <dbReference type="EMBL" id="WEK38730.1"/>
    </source>
</evidence>
<dbReference type="GO" id="GO:0016787">
    <property type="term" value="F:hydrolase activity"/>
    <property type="evidence" value="ECO:0007669"/>
    <property type="project" value="UniProtKB-KW"/>
</dbReference>
<protein>
    <submittedName>
        <fullName evidence="4">Alpha/beta fold hydrolase</fullName>
    </submittedName>
</protein>
<sequence length="345" mass="37043">MASRVSRLIPLAAALALSACATPYVQPPLTPPPGFVGPHVEDKALIMSDGASLPLLQWGPKDRAPWAVIVALHGMNDHGSSFRLAGPWWAEQGIETWAYDQRGFGGAPGRGVWAGQQRMTDDVREAVAMARARYPGAVIAVVGESMGGSVAAAAFASDNPPDADRVVLLSPGVWGWSSQGVFNSAAITLAARALGDVALEPPSFITRGIHASSNTLELVRNGRDPRSILATRFDTIYGLVDLMETSAQNLGRIRGDAILMYGANDEVVKRDQMRAALRRAQAQGGTLQTAWYPHSWHLLDRDLDAEIVYRDIAAWMRDPKAPLPSGAPAVLPQLEARPDRARPHS</sequence>
<dbReference type="InterPro" id="IPR022742">
    <property type="entry name" value="Hydrolase_4"/>
</dbReference>
<proteinExistence type="predicted"/>
<keyword evidence="2" id="KW-0732">Signal</keyword>
<gene>
    <name evidence="4" type="ORF">P0Y50_09210</name>
</gene>
<dbReference type="InterPro" id="IPR000073">
    <property type="entry name" value="AB_hydrolase_1"/>
</dbReference>
<feature type="region of interest" description="Disordered" evidence="1">
    <location>
        <begin position="322"/>
        <end position="345"/>
    </location>
</feature>
<feature type="chain" id="PRO_5042618353" evidence="2">
    <location>
        <begin position="22"/>
        <end position="345"/>
    </location>
</feature>
<name>A0AAJ5X214_9CAUL</name>
<feature type="compositionally biased region" description="Basic and acidic residues" evidence="1">
    <location>
        <begin position="336"/>
        <end position="345"/>
    </location>
</feature>
<accession>A0AAJ5X214</accession>
<evidence type="ECO:0000256" key="2">
    <source>
        <dbReference type="SAM" id="SignalP"/>
    </source>
</evidence>
<dbReference type="Proteomes" id="UP001213664">
    <property type="component" value="Chromosome"/>
</dbReference>
<dbReference type="Gene3D" id="3.40.50.1820">
    <property type="entry name" value="alpha/beta hydrolase"/>
    <property type="match status" value="1"/>
</dbReference>
<dbReference type="InterPro" id="IPR051044">
    <property type="entry name" value="MAG_DAG_Lipase"/>
</dbReference>
<dbReference type="PROSITE" id="PS51257">
    <property type="entry name" value="PROKAR_LIPOPROTEIN"/>
    <property type="match status" value="1"/>
</dbReference>
<dbReference type="Pfam" id="PF12146">
    <property type="entry name" value="Hydrolase_4"/>
    <property type="match status" value="1"/>
</dbReference>